<feature type="compositionally biased region" description="Basic and acidic residues" evidence="1">
    <location>
        <begin position="638"/>
        <end position="649"/>
    </location>
</feature>
<feature type="transmembrane region" description="Helical" evidence="2">
    <location>
        <begin position="427"/>
        <end position="450"/>
    </location>
</feature>
<evidence type="ECO:0000313" key="4">
    <source>
        <dbReference type="Proteomes" id="UP000231879"/>
    </source>
</evidence>
<keyword evidence="4" id="KW-1185">Reference proteome</keyword>
<name>A0ABX4NJN1_9LEPT</name>
<keyword evidence="2" id="KW-0812">Transmembrane</keyword>
<evidence type="ECO:0000256" key="2">
    <source>
        <dbReference type="SAM" id="Phobius"/>
    </source>
</evidence>
<gene>
    <name evidence="3" type="ORF">CH367_13115</name>
</gene>
<reference evidence="3 4" key="1">
    <citation type="submission" date="2017-07" db="EMBL/GenBank/DDBJ databases">
        <title>Leptospira spp. isolated from tropical soils.</title>
        <authorList>
            <person name="Thibeaux R."/>
            <person name="Iraola G."/>
            <person name="Ferres I."/>
            <person name="Bierque E."/>
            <person name="Girault D."/>
            <person name="Soupe-Gilbert M.-E."/>
            <person name="Picardeau M."/>
            <person name="Goarant C."/>
        </authorList>
    </citation>
    <scope>NUCLEOTIDE SEQUENCE [LARGE SCALE GENOMIC DNA]</scope>
    <source>
        <strain evidence="3 4">FH4-C-A1</strain>
    </source>
</reference>
<accession>A0ABX4NJN1</accession>
<feature type="region of interest" description="Disordered" evidence="1">
    <location>
        <begin position="595"/>
        <end position="666"/>
    </location>
</feature>
<feature type="compositionally biased region" description="Polar residues" evidence="1">
    <location>
        <begin position="595"/>
        <end position="612"/>
    </location>
</feature>
<dbReference type="EMBL" id="NPDS01000005">
    <property type="protein sequence ID" value="PJZ57020.1"/>
    <property type="molecule type" value="Genomic_DNA"/>
</dbReference>
<organism evidence="3 4">
    <name type="scientific">Leptospira barantonii</name>
    <dbReference type="NCBI Taxonomy" id="2023184"/>
    <lineage>
        <taxon>Bacteria</taxon>
        <taxon>Pseudomonadati</taxon>
        <taxon>Spirochaetota</taxon>
        <taxon>Spirochaetia</taxon>
        <taxon>Leptospirales</taxon>
        <taxon>Leptospiraceae</taxon>
        <taxon>Leptospira</taxon>
    </lineage>
</organism>
<proteinExistence type="predicted"/>
<keyword evidence="2" id="KW-0472">Membrane</keyword>
<keyword evidence="2" id="KW-1133">Transmembrane helix</keyword>
<protein>
    <recommendedName>
        <fullName evidence="5">Phage tail tape measure protein</fullName>
    </recommendedName>
</protein>
<feature type="transmembrane region" description="Helical" evidence="2">
    <location>
        <begin position="387"/>
        <end position="415"/>
    </location>
</feature>
<sequence length="709" mass="76344">MADTNTNEMKIVFTIADLASSKIDEINKKWDTMRTLIGENKDRAIQLGAAVEKIDSGNRMLKLATQFVKIAKYLYDARSESSKLENGFKKLGVSVQDVASIKENAFKLSGETGIPVEQILSNALKIKSSFKDLNAVNLNAMVGTVTNNVLATGNSFDEVTNQIISAGKSVQGFNGDLNQLNFGNIDDFAKATEALDRSSTQFGRISNAWENFKKHLGSGIESSALVKFGILESALSKIFRFVADGVETLNVFLLNNPKLLEFAGNFTTLGTAVLYGIGTFKVITGGISALRAIAPALFTLKGALAALKVGFSLLRAAIAANPVGLFIVGIVAGAALIITYWDEIKAATLVAVDYILEKLNSFVDFLTSAWDTVKGAWMEMPDWAKGLVAVIAGVILGPITLFLGLFAGIGLTIYNYWDDISNLASSIAAYVSNLWNILVEGVIGFGNLILENLNQFWNTFLSIGPWLMEQFNAIWNGIWNAIPESAKTAGWNLMKALGNGILAGLNFITQPIKEGLGFLGSFLPGGSKQDQGPFGKLLGFKNGSSPNSSPVPGLRNNVKVPPASKQISVPGLQLKVQTSKQPGITLDQMQTQGINAGGLSTNKRSRNSSLGNLNEAGISSERPKKNPVLQRFNETIDSDSKRVVRRTSETSEVTEMGSGRKQNGSSLSIGSIIGQLVVGDRTNNKKKIGEIITDAIFQELDRFEEMELA</sequence>
<evidence type="ECO:0008006" key="5">
    <source>
        <dbReference type="Google" id="ProtNLM"/>
    </source>
</evidence>
<feature type="region of interest" description="Disordered" evidence="1">
    <location>
        <begin position="534"/>
        <end position="557"/>
    </location>
</feature>
<evidence type="ECO:0000256" key="1">
    <source>
        <dbReference type="SAM" id="MobiDB-lite"/>
    </source>
</evidence>
<dbReference type="Proteomes" id="UP000231879">
    <property type="component" value="Unassembled WGS sequence"/>
</dbReference>
<dbReference type="RefSeq" id="WP_100762955.1">
    <property type="nucleotide sequence ID" value="NZ_NPDS01000005.1"/>
</dbReference>
<feature type="transmembrane region" description="Helical" evidence="2">
    <location>
        <begin position="323"/>
        <end position="341"/>
    </location>
</feature>
<feature type="compositionally biased region" description="Low complexity" evidence="1">
    <location>
        <begin position="542"/>
        <end position="553"/>
    </location>
</feature>
<comment type="caution">
    <text evidence="3">The sequence shown here is derived from an EMBL/GenBank/DDBJ whole genome shotgun (WGS) entry which is preliminary data.</text>
</comment>
<evidence type="ECO:0000313" key="3">
    <source>
        <dbReference type="EMBL" id="PJZ57020.1"/>
    </source>
</evidence>